<dbReference type="Proteomes" id="UP001172681">
    <property type="component" value="Unassembled WGS sequence"/>
</dbReference>
<sequence>MCTPFAILWLFLVTVIQAINITTASPSKTCCNGTGTVTETVFTTIHPIPVLHTTITVSPLPLSSVSVVPPVPKYPNATACTEVSVTIDKTLVVSKTFTTTATATVVQNGSLMVHSSDLFTTSTSTHTLFTTVTTGHNETTGTEPSSTKAIVPIPTGADNVTSTTTVVVTRMTTSTLALTNLTNTEVETVSPLSVPTVTSVDTTTLVTVTHTVNLSFSPLPTVTAHPLPLKTVHPKNITVSTFTFHDTTIVAHTTGTLGLLSLSSTDNGEASTTTTTITVVDNGTDTATAITSSDPNIVVAPTGVSVGFGTGFGTGTGTAFFPLMTNGTFTAATLTPTAPFGILLSSTTTTSGGLTTNMSGHTISPESQQNLPANAAVGRAQAPVFFKYAVRMLTLFRSVHANVAVTEAHTSSVVVQNKTTTTTTTTRCTETSTTSVVSANGGNGKGHNSTTVTSTHTALVTVPVTKINATLPRPHSRHTPAVSAAHTGDRNDNQTTASPTGIWQNTTTTRGSSSNSTHAMMTSTSTSVAVIPTPHGSVFESMVTSAGHTLGVLVVNASSSQTQARNNKNQVASPTGVAGASQVTPPVKGLVLVTCTGLVSLAIGAWVLL</sequence>
<name>A0AA38YEU2_9EURO</name>
<evidence type="ECO:0000313" key="3">
    <source>
        <dbReference type="EMBL" id="KAJ9646222.1"/>
    </source>
</evidence>
<feature type="chain" id="PRO_5041211665" evidence="2">
    <location>
        <begin position="19"/>
        <end position="609"/>
    </location>
</feature>
<comment type="caution">
    <text evidence="3">The sequence shown here is derived from an EMBL/GenBank/DDBJ whole genome shotgun (WGS) entry which is preliminary data.</text>
</comment>
<feature type="compositionally biased region" description="Polar residues" evidence="1">
    <location>
        <begin position="493"/>
        <end position="504"/>
    </location>
</feature>
<feature type="compositionally biased region" description="Low complexity" evidence="1">
    <location>
        <begin position="505"/>
        <end position="519"/>
    </location>
</feature>
<reference evidence="3" key="1">
    <citation type="submission" date="2022-10" db="EMBL/GenBank/DDBJ databases">
        <title>Culturing micro-colonial fungi from biological soil crusts in the Mojave desert and describing Neophaeococcomyces mojavensis, and introducing the new genera and species Taxawa tesnikishii.</title>
        <authorList>
            <person name="Kurbessoian T."/>
            <person name="Stajich J.E."/>
        </authorList>
    </citation>
    <scope>NUCLEOTIDE SEQUENCE</scope>
    <source>
        <strain evidence="3">TK_35</strain>
    </source>
</reference>
<keyword evidence="2" id="KW-0732">Signal</keyword>
<dbReference type="EMBL" id="JAPDRN010000003">
    <property type="protein sequence ID" value="KAJ9646222.1"/>
    <property type="molecule type" value="Genomic_DNA"/>
</dbReference>
<evidence type="ECO:0000313" key="4">
    <source>
        <dbReference type="Proteomes" id="UP001172681"/>
    </source>
</evidence>
<protein>
    <submittedName>
        <fullName evidence="3">Uncharacterized protein</fullName>
    </submittedName>
</protein>
<feature type="region of interest" description="Disordered" evidence="1">
    <location>
        <begin position="560"/>
        <end position="580"/>
    </location>
</feature>
<proteinExistence type="predicted"/>
<dbReference type="AlphaFoldDB" id="A0AA38YEU2"/>
<gene>
    <name evidence="3" type="ORF">H2204_000885</name>
</gene>
<organism evidence="3 4">
    <name type="scientific">Knufia peltigerae</name>
    <dbReference type="NCBI Taxonomy" id="1002370"/>
    <lineage>
        <taxon>Eukaryota</taxon>
        <taxon>Fungi</taxon>
        <taxon>Dikarya</taxon>
        <taxon>Ascomycota</taxon>
        <taxon>Pezizomycotina</taxon>
        <taxon>Eurotiomycetes</taxon>
        <taxon>Chaetothyriomycetidae</taxon>
        <taxon>Chaetothyriales</taxon>
        <taxon>Trichomeriaceae</taxon>
        <taxon>Knufia</taxon>
    </lineage>
</organism>
<evidence type="ECO:0000256" key="2">
    <source>
        <dbReference type="SAM" id="SignalP"/>
    </source>
</evidence>
<feature type="region of interest" description="Disordered" evidence="1">
    <location>
        <begin position="470"/>
        <end position="519"/>
    </location>
</feature>
<accession>A0AA38YEU2</accession>
<keyword evidence="4" id="KW-1185">Reference proteome</keyword>
<evidence type="ECO:0000256" key="1">
    <source>
        <dbReference type="SAM" id="MobiDB-lite"/>
    </source>
</evidence>
<feature type="signal peptide" evidence="2">
    <location>
        <begin position="1"/>
        <end position="18"/>
    </location>
</feature>
<feature type="compositionally biased region" description="Polar residues" evidence="1">
    <location>
        <begin position="560"/>
        <end position="573"/>
    </location>
</feature>